<dbReference type="PANTHER" id="PTHR22807:SF4">
    <property type="entry name" value="28S RRNA (CYTOSINE-C(5))-METHYLTRANSFERASE"/>
    <property type="match status" value="1"/>
</dbReference>
<organism evidence="7 8">
    <name type="scientific">Cladophialophora chaetospira</name>
    <dbReference type="NCBI Taxonomy" id="386627"/>
    <lineage>
        <taxon>Eukaryota</taxon>
        <taxon>Fungi</taxon>
        <taxon>Dikarya</taxon>
        <taxon>Ascomycota</taxon>
        <taxon>Pezizomycotina</taxon>
        <taxon>Eurotiomycetes</taxon>
        <taxon>Chaetothyriomycetidae</taxon>
        <taxon>Chaetothyriales</taxon>
        <taxon>Herpotrichiellaceae</taxon>
        <taxon>Cladophialophora</taxon>
    </lineage>
</organism>
<feature type="binding site" evidence="5">
    <location>
        <begin position="243"/>
        <end position="249"/>
    </location>
    <ligand>
        <name>S-adenosyl-L-methionine</name>
        <dbReference type="ChEBI" id="CHEBI:59789"/>
    </ligand>
</feature>
<evidence type="ECO:0000313" key="8">
    <source>
        <dbReference type="Proteomes" id="UP001172673"/>
    </source>
</evidence>
<evidence type="ECO:0000256" key="3">
    <source>
        <dbReference type="ARBA" id="ARBA00022691"/>
    </source>
</evidence>
<dbReference type="InterPro" id="IPR029063">
    <property type="entry name" value="SAM-dependent_MTases_sf"/>
</dbReference>
<feature type="active site" description="Nucleophile" evidence="5">
    <location>
        <position position="420"/>
    </location>
</feature>
<dbReference type="SUPFAM" id="SSF53335">
    <property type="entry name" value="S-adenosyl-L-methionine-dependent methyltransferases"/>
    <property type="match status" value="1"/>
</dbReference>
<comment type="caution">
    <text evidence="7">The sequence shown here is derived from an EMBL/GenBank/DDBJ whole genome shotgun (WGS) entry which is preliminary data.</text>
</comment>
<protein>
    <recommendedName>
        <fullName evidence="6">SAM-dependent MTase RsmB/NOP-type domain-containing protein</fullName>
    </recommendedName>
</protein>
<evidence type="ECO:0000256" key="2">
    <source>
        <dbReference type="ARBA" id="ARBA00022679"/>
    </source>
</evidence>
<keyword evidence="8" id="KW-1185">Reference proteome</keyword>
<dbReference type="PANTHER" id="PTHR22807">
    <property type="entry name" value="NOP2 YEAST -RELATED NOL1/NOP2/FMU SUN DOMAIN-CONTAINING"/>
    <property type="match status" value="1"/>
</dbReference>
<dbReference type="AlphaFoldDB" id="A0AA38XP80"/>
<dbReference type="GO" id="GO:0003723">
    <property type="term" value="F:RNA binding"/>
    <property type="evidence" value="ECO:0007669"/>
    <property type="project" value="UniProtKB-UniRule"/>
</dbReference>
<keyword evidence="3 5" id="KW-0949">S-adenosyl-L-methionine</keyword>
<dbReference type="EMBL" id="JAPDRK010000001">
    <property type="protein sequence ID" value="KAJ9616589.1"/>
    <property type="molecule type" value="Genomic_DNA"/>
</dbReference>
<dbReference type="Pfam" id="PF01189">
    <property type="entry name" value="Methyltr_RsmB-F"/>
    <property type="match status" value="1"/>
</dbReference>
<dbReference type="GO" id="GO:0008173">
    <property type="term" value="F:RNA methyltransferase activity"/>
    <property type="evidence" value="ECO:0007669"/>
    <property type="project" value="InterPro"/>
</dbReference>
<dbReference type="PROSITE" id="PS51686">
    <property type="entry name" value="SAM_MT_RSMB_NOP"/>
    <property type="match status" value="1"/>
</dbReference>
<accession>A0AA38XP80</accession>
<dbReference type="Gene3D" id="3.40.50.150">
    <property type="entry name" value="Vaccinia Virus protein VP39"/>
    <property type="match status" value="1"/>
</dbReference>
<dbReference type="Pfam" id="PF21148">
    <property type="entry name" value="NSUN5_fdxn-like"/>
    <property type="match status" value="1"/>
</dbReference>
<dbReference type="InterPro" id="IPR049561">
    <property type="entry name" value="NSUN5_7_fdxn-like"/>
</dbReference>
<dbReference type="PRINTS" id="PR02008">
    <property type="entry name" value="RCMTFAMILY"/>
</dbReference>
<dbReference type="Gene3D" id="3.30.70.1170">
    <property type="entry name" value="Sun protein, domain 3"/>
    <property type="match status" value="1"/>
</dbReference>
<dbReference type="InterPro" id="IPR048889">
    <property type="entry name" value="NSUN5_RCM1_N"/>
</dbReference>
<evidence type="ECO:0000256" key="1">
    <source>
        <dbReference type="ARBA" id="ARBA00022603"/>
    </source>
</evidence>
<keyword evidence="4 5" id="KW-0694">RNA-binding</keyword>
<dbReference type="InterPro" id="IPR049560">
    <property type="entry name" value="MeTrfase_RsmB-F_NOP2_cat"/>
</dbReference>
<dbReference type="GO" id="GO:0005730">
    <property type="term" value="C:nucleolus"/>
    <property type="evidence" value="ECO:0007669"/>
    <property type="project" value="TreeGrafter"/>
</dbReference>
<dbReference type="Proteomes" id="UP001172673">
    <property type="component" value="Unassembled WGS sequence"/>
</dbReference>
<feature type="binding site" evidence="5">
    <location>
        <position position="319"/>
    </location>
    <ligand>
        <name>S-adenosyl-L-methionine</name>
        <dbReference type="ChEBI" id="CHEBI:59789"/>
    </ligand>
</feature>
<reference evidence="7" key="1">
    <citation type="submission" date="2022-10" db="EMBL/GenBank/DDBJ databases">
        <title>Culturing micro-colonial fungi from biological soil crusts in the Mojave desert and describing Neophaeococcomyces mojavensis, and introducing the new genera and species Taxawa tesnikishii.</title>
        <authorList>
            <person name="Kurbessoian T."/>
            <person name="Stajich J.E."/>
        </authorList>
    </citation>
    <scope>NUCLEOTIDE SEQUENCE</scope>
    <source>
        <strain evidence="7">TK_41</strain>
    </source>
</reference>
<dbReference type="InterPro" id="IPR023267">
    <property type="entry name" value="RCMT"/>
</dbReference>
<feature type="domain" description="SAM-dependent MTase RsmB/NOP-type" evidence="6">
    <location>
        <begin position="132"/>
        <end position="512"/>
    </location>
</feature>
<name>A0AA38XP80_9EURO</name>
<dbReference type="GO" id="GO:0070475">
    <property type="term" value="P:rRNA base methylation"/>
    <property type="evidence" value="ECO:0007669"/>
    <property type="project" value="TreeGrafter"/>
</dbReference>
<comment type="similarity">
    <text evidence="5">Belongs to the class I-like SAM-binding methyltransferase superfamily. RsmB/NOP family.</text>
</comment>
<keyword evidence="1 5" id="KW-0489">Methyltransferase</keyword>
<feature type="binding site" evidence="5">
    <location>
        <position position="299"/>
    </location>
    <ligand>
        <name>S-adenosyl-L-methionine</name>
        <dbReference type="ChEBI" id="CHEBI:59789"/>
    </ligand>
</feature>
<evidence type="ECO:0000259" key="6">
    <source>
        <dbReference type="PROSITE" id="PS51686"/>
    </source>
</evidence>
<feature type="binding site" evidence="5">
    <location>
        <position position="271"/>
    </location>
    <ligand>
        <name>S-adenosyl-L-methionine</name>
        <dbReference type="ChEBI" id="CHEBI:59789"/>
    </ligand>
</feature>
<sequence length="531" mass="57975">MSLYYDAAAVLTATEQGGSLKSRIYGHQIELKSAPAQVYALISETAKYDRFLKEVVDNAGLLVHEPKLTPLLALFFAHDHLFSRKGIAAPSAHPLRQAIERHKARLQAEFTRGRLRRKCASLDDLKQQLLAEKPPTSRSQPRWVRINTLKSSLEQELATTFKAYRTDSNVAEVSSLLGSEKVLAIDHTIPDLIALPPEADVTKTQSYKDGRVILQDKASCFPACMLIGDDDEAGTVRDCIDGCAAPGNKTSHLAALLAEHVSTKNKVYACERDPSRSKILKAMMVKSGAKTVIVQSECDFLTLDPYAAQYQDVTHVLLDPSCSGSGIVGREDIPILALPDDCKATQRQTQNGSASSKKRKRDHVAPIPVAIAMEESAQAEETREVAVDKTRLQKLSNLQTRIVEHALSFPATVQVSYSTCSVHIEENEAVVARVLASAIAKELGWKLLGREGQVKGLRSWPHRGVSSADLMASKAIDGNSMLNEEELESCIRCNPGDEEGTMGFFVCCFTRSAPAAKDAAPSDDSWDGFSD</sequence>
<dbReference type="Pfam" id="PF21153">
    <property type="entry name" value="NSUN5_N"/>
    <property type="match status" value="1"/>
</dbReference>
<dbReference type="InterPro" id="IPR001678">
    <property type="entry name" value="MeTrfase_RsmB-F_NOP2_dom"/>
</dbReference>
<proteinExistence type="inferred from homology"/>
<evidence type="ECO:0000256" key="4">
    <source>
        <dbReference type="ARBA" id="ARBA00022884"/>
    </source>
</evidence>
<evidence type="ECO:0000256" key="5">
    <source>
        <dbReference type="PROSITE-ProRule" id="PRU01023"/>
    </source>
</evidence>
<keyword evidence="2 5" id="KW-0808">Transferase</keyword>
<evidence type="ECO:0000313" key="7">
    <source>
        <dbReference type="EMBL" id="KAJ9616589.1"/>
    </source>
</evidence>
<gene>
    <name evidence="7" type="ORF">H2200_000308</name>
</gene>